<protein>
    <submittedName>
        <fullName evidence="1">Uncharacterized protein DUF742</fullName>
    </submittedName>
</protein>
<reference evidence="1 2" key="1">
    <citation type="submission" date="2018-07" db="EMBL/GenBank/DDBJ databases">
        <title>Genomic Encyclopedia of Type Strains, Phase IV (KMG-IV): sequencing the most valuable type-strain genomes for metagenomic binning, comparative biology and taxonomic classification.</title>
        <authorList>
            <person name="Goeker M."/>
        </authorList>
    </citation>
    <scope>NUCLEOTIDE SEQUENCE [LARGE SCALE GENOMIC DNA]</scope>
    <source>
        <strain evidence="1 2">DSM 44952</strain>
    </source>
</reference>
<gene>
    <name evidence="1" type="ORF">DFR68_101823</name>
</gene>
<evidence type="ECO:0000313" key="1">
    <source>
        <dbReference type="EMBL" id="RDI55986.1"/>
    </source>
</evidence>
<organism evidence="1 2">
    <name type="scientific">Nocardia mexicana</name>
    <dbReference type="NCBI Taxonomy" id="279262"/>
    <lineage>
        <taxon>Bacteria</taxon>
        <taxon>Bacillati</taxon>
        <taxon>Actinomycetota</taxon>
        <taxon>Actinomycetes</taxon>
        <taxon>Mycobacteriales</taxon>
        <taxon>Nocardiaceae</taxon>
        <taxon>Nocardia</taxon>
    </lineage>
</organism>
<proteinExistence type="predicted"/>
<dbReference type="PANTHER" id="PTHR36221:SF1">
    <property type="entry name" value="DUF742 DOMAIN-CONTAINING PROTEIN"/>
    <property type="match status" value="1"/>
</dbReference>
<sequence>MTRHPDDPWPPDDPGPLVRPFAVTRGRAHTAVRDLDLLTLVSAVGPDAGTLDREYREILRLCAERPLSVAEIAAHLGLFVAAAKVLVGDLITAGYVTFHSPAPPDYAPDPELLRAVLEGIRRI</sequence>
<dbReference type="AlphaFoldDB" id="A0A370HGS7"/>
<comment type="caution">
    <text evidence="1">The sequence shown here is derived from an EMBL/GenBank/DDBJ whole genome shotgun (WGS) entry which is preliminary data.</text>
</comment>
<dbReference type="EMBL" id="QQAZ01000001">
    <property type="protein sequence ID" value="RDI55986.1"/>
    <property type="molecule type" value="Genomic_DNA"/>
</dbReference>
<keyword evidence="2" id="KW-1185">Reference proteome</keyword>
<dbReference type="STRING" id="1210089.GCA_001613165_01891"/>
<dbReference type="Proteomes" id="UP000255355">
    <property type="component" value="Unassembled WGS sequence"/>
</dbReference>
<dbReference type="OrthoDB" id="4244884at2"/>
<dbReference type="Pfam" id="PF05331">
    <property type="entry name" value="DUF742"/>
    <property type="match status" value="1"/>
</dbReference>
<dbReference type="PANTHER" id="PTHR36221">
    <property type="entry name" value="DUF742 DOMAIN-CONTAINING PROTEIN"/>
    <property type="match status" value="1"/>
</dbReference>
<accession>A0A370HGS7</accession>
<dbReference type="RefSeq" id="WP_068016598.1">
    <property type="nucleotide sequence ID" value="NZ_QQAZ01000001.1"/>
</dbReference>
<evidence type="ECO:0000313" key="2">
    <source>
        <dbReference type="Proteomes" id="UP000255355"/>
    </source>
</evidence>
<dbReference type="InterPro" id="IPR007995">
    <property type="entry name" value="DUF742"/>
</dbReference>
<name>A0A370HGS7_9NOCA</name>